<comment type="caution">
    <text evidence="1">The sequence shown here is derived from an EMBL/GenBank/DDBJ whole genome shotgun (WGS) entry which is preliminary data.</text>
</comment>
<dbReference type="RefSeq" id="WP_147232113.1">
    <property type="nucleotide sequence ID" value="NZ_VOSB01000035.1"/>
</dbReference>
<dbReference type="AlphaFoldDB" id="A0A5C7B643"/>
<name>A0A5C7B643_9FLAO</name>
<gene>
    <name evidence="1" type="ORF">ES692_16875</name>
</gene>
<evidence type="ECO:0000313" key="1">
    <source>
        <dbReference type="EMBL" id="TXE15405.1"/>
    </source>
</evidence>
<organism evidence="1 2">
    <name type="scientific">Psychroserpens burtonensis</name>
    <dbReference type="NCBI Taxonomy" id="49278"/>
    <lineage>
        <taxon>Bacteria</taxon>
        <taxon>Pseudomonadati</taxon>
        <taxon>Bacteroidota</taxon>
        <taxon>Flavobacteriia</taxon>
        <taxon>Flavobacteriales</taxon>
        <taxon>Flavobacteriaceae</taxon>
        <taxon>Psychroserpens</taxon>
    </lineage>
</organism>
<evidence type="ECO:0000313" key="2">
    <source>
        <dbReference type="Proteomes" id="UP000321938"/>
    </source>
</evidence>
<dbReference type="Proteomes" id="UP000321938">
    <property type="component" value="Unassembled WGS sequence"/>
</dbReference>
<accession>A0A5C7B643</accession>
<sequence length="114" mass="13053">MLLALCFSSDELDKNANETAKVSALEISEEKQESKSESPIIIHGTAVTVLKKNMALKNEETYNVTREETITVGRPISKMAIEERELMFMSQKLTVLKRILSHLQRILFYQEHLT</sequence>
<reference evidence="1 2" key="1">
    <citation type="submission" date="2019-08" db="EMBL/GenBank/DDBJ databases">
        <title>Genome of Psychroserpens burtonensis ACAM 167.</title>
        <authorList>
            <person name="Bowman J.P."/>
        </authorList>
    </citation>
    <scope>NUCLEOTIDE SEQUENCE [LARGE SCALE GENOMIC DNA]</scope>
    <source>
        <strain evidence="1 2">ACAM 167</strain>
    </source>
</reference>
<protein>
    <submittedName>
        <fullName evidence="1">Uncharacterized protein</fullName>
    </submittedName>
</protein>
<proteinExistence type="predicted"/>
<keyword evidence="2" id="KW-1185">Reference proteome</keyword>
<dbReference type="EMBL" id="VOSB01000035">
    <property type="protein sequence ID" value="TXE15405.1"/>
    <property type="molecule type" value="Genomic_DNA"/>
</dbReference>
<dbReference type="STRING" id="1123037.GCA_000425305_03390"/>